<name>A0A1H3WFX1_9BACI</name>
<organism evidence="2 3">
    <name type="scientific">Thalassobacillus cyri</name>
    <dbReference type="NCBI Taxonomy" id="571932"/>
    <lineage>
        <taxon>Bacteria</taxon>
        <taxon>Bacillati</taxon>
        <taxon>Bacillota</taxon>
        <taxon>Bacilli</taxon>
        <taxon>Bacillales</taxon>
        <taxon>Bacillaceae</taxon>
        <taxon>Thalassobacillus</taxon>
    </lineage>
</organism>
<keyword evidence="3" id="KW-1185">Reference proteome</keyword>
<sequence length="44" mass="4904">MNDKLNTIIWLLIGSSVISSIFSIIMITLTVRHDREVTGGRKSS</sequence>
<accession>A0A1H3WFX1</accession>
<dbReference type="AlphaFoldDB" id="A0A1H3WFX1"/>
<protein>
    <submittedName>
        <fullName evidence="2">Uncharacterized protein</fullName>
    </submittedName>
</protein>
<reference evidence="3" key="1">
    <citation type="submission" date="2016-10" db="EMBL/GenBank/DDBJ databases">
        <authorList>
            <person name="Varghese N."/>
            <person name="Submissions S."/>
        </authorList>
    </citation>
    <scope>NUCLEOTIDE SEQUENCE [LARGE SCALE GENOMIC DNA]</scope>
    <source>
        <strain evidence="3">CCM7597</strain>
    </source>
</reference>
<keyword evidence="1" id="KW-1133">Transmembrane helix</keyword>
<evidence type="ECO:0000313" key="3">
    <source>
        <dbReference type="Proteomes" id="UP000198584"/>
    </source>
</evidence>
<keyword evidence="1" id="KW-0812">Transmembrane</keyword>
<proteinExistence type="predicted"/>
<dbReference type="EMBL" id="FNQR01000001">
    <property type="protein sequence ID" value="SDZ85232.1"/>
    <property type="molecule type" value="Genomic_DNA"/>
</dbReference>
<dbReference type="RefSeq" id="WP_281242964.1">
    <property type="nucleotide sequence ID" value="NZ_FNQR01000001.1"/>
</dbReference>
<keyword evidence="1" id="KW-0472">Membrane</keyword>
<gene>
    <name evidence="2" type="ORF">SAMN05421743_101424</name>
</gene>
<evidence type="ECO:0000313" key="2">
    <source>
        <dbReference type="EMBL" id="SDZ85232.1"/>
    </source>
</evidence>
<feature type="transmembrane region" description="Helical" evidence="1">
    <location>
        <begin position="6"/>
        <end position="31"/>
    </location>
</feature>
<dbReference type="Proteomes" id="UP000198584">
    <property type="component" value="Unassembled WGS sequence"/>
</dbReference>
<evidence type="ECO:0000256" key="1">
    <source>
        <dbReference type="SAM" id="Phobius"/>
    </source>
</evidence>